<dbReference type="InterPro" id="IPR005174">
    <property type="entry name" value="KIB1-4_b-propeller"/>
</dbReference>
<reference evidence="2" key="1">
    <citation type="submission" date="2016-07" db="EMBL/GenBank/DDBJ databases">
        <title>De novo transcriptome assembly of four accessions of the metal hyperaccumulator plant Noccaea caerulescens.</title>
        <authorList>
            <person name="Blande D."/>
            <person name="Halimaa P."/>
            <person name="Tervahauta A.I."/>
            <person name="Aarts M.G."/>
            <person name="Karenlampi S.O."/>
        </authorList>
    </citation>
    <scope>NUCLEOTIDE SEQUENCE</scope>
</reference>
<proteinExistence type="predicted"/>
<name>A0A1J3GFK7_NOCCA</name>
<evidence type="ECO:0000259" key="1">
    <source>
        <dbReference type="Pfam" id="PF03478"/>
    </source>
</evidence>
<protein>
    <recommendedName>
        <fullName evidence="1">KIB1-4 beta-propeller domain-containing protein</fullName>
    </recommendedName>
</protein>
<evidence type="ECO:0000313" key="2">
    <source>
        <dbReference type="EMBL" id="JAU54935.1"/>
    </source>
</evidence>
<organism evidence="2">
    <name type="scientific">Noccaea caerulescens</name>
    <name type="common">Alpine penny-cress</name>
    <name type="synonym">Thlaspi caerulescens</name>
    <dbReference type="NCBI Taxonomy" id="107243"/>
    <lineage>
        <taxon>Eukaryota</taxon>
        <taxon>Viridiplantae</taxon>
        <taxon>Streptophyta</taxon>
        <taxon>Embryophyta</taxon>
        <taxon>Tracheophyta</taxon>
        <taxon>Spermatophyta</taxon>
        <taxon>Magnoliopsida</taxon>
        <taxon>eudicotyledons</taxon>
        <taxon>Gunneridae</taxon>
        <taxon>Pentapetalae</taxon>
        <taxon>rosids</taxon>
        <taxon>malvids</taxon>
        <taxon>Brassicales</taxon>
        <taxon>Brassicaceae</taxon>
        <taxon>Coluteocarpeae</taxon>
        <taxon>Noccaea</taxon>
    </lineage>
</organism>
<dbReference type="EMBL" id="GEVL01022406">
    <property type="protein sequence ID" value="JAU54935.1"/>
    <property type="molecule type" value="Transcribed_RNA"/>
</dbReference>
<dbReference type="InterPro" id="IPR050942">
    <property type="entry name" value="F-box_BR-signaling"/>
</dbReference>
<sequence>MRSLLLLSRRLSKLSSPRNPHFVLSGVRFLSETPLCHIVGAEPCGSTSRDGEIGRLVITACRESFWQTRTVNKKVPMSLMAETATIGASHGWVATLKDGVVCLQDDLIPSASDSDPKRISLPPLQTLPHCQTQLVTNVAMSSASPDKDEDCILAVKFLGPQLSLCRPALGDKAEWVNIRVEDPGFFSSRVMYSKRDRMFSMPGSGGKITGSWDLEKHRDKPKLVTWQVPILHEYVQSEWEVLDTCSTTEQLVESRPTGEMFMVKRFRERNNFEGGRMEDRQMMVFKLVEYECLGKAFPSPTTDIGDLCIFLSKSEPFCLKASSYGHLRPNSVYYIDDNEMGIFDIERKLNPSGISPYPAPYYIPPQSYLDAYGK</sequence>
<dbReference type="AlphaFoldDB" id="A0A1J3GFK7"/>
<gene>
    <name evidence="2" type="ORF">LE_TR16356_c0_g1_i1_g.52576</name>
</gene>
<dbReference type="PANTHER" id="PTHR44259:SF93">
    <property type="entry name" value="PROTEIN, PUTATIVE (DUF295)-RELATED"/>
    <property type="match status" value="1"/>
</dbReference>
<dbReference type="Pfam" id="PF03478">
    <property type="entry name" value="Beta-prop_KIB1-4"/>
    <property type="match status" value="1"/>
</dbReference>
<feature type="domain" description="KIB1-4 beta-propeller" evidence="1">
    <location>
        <begin position="74"/>
        <end position="344"/>
    </location>
</feature>
<accession>A0A1J3GFK7</accession>
<dbReference type="PANTHER" id="PTHR44259">
    <property type="entry name" value="OS07G0183000 PROTEIN-RELATED"/>
    <property type="match status" value="1"/>
</dbReference>